<sequence>MCFPSKRQRDNFTDQATKSPSKAQTGFKSGKDSIKAEKRSTLTLPSTTTPSTSTIASSATTNMAPRVAIIVYSMYGHIDKMARSIQAGVKSAGGDAQIFRVPETLSDEVLRKMHAPAKPADISVFDRHNLVNYDAFLFGIPTRYGNMPAQWKTFWDATGSFWNQQALAGKYAGLFVSTASPGGGQEVTILNMMSTLAHHGIIYVPFGYKAAADDIQNLDEVHGGSPWGAGTFAGNDGSRVPTELESRMAEKQGKYFYEVISKVTF</sequence>
<dbReference type="InterPro" id="IPR005025">
    <property type="entry name" value="FMN_Rdtase-like_dom"/>
</dbReference>
<dbReference type="NCBIfam" id="NF002999">
    <property type="entry name" value="PRK03767.1"/>
    <property type="match status" value="1"/>
</dbReference>
<dbReference type="EMBL" id="JANIEX010001180">
    <property type="protein sequence ID" value="KAJ3560404.1"/>
    <property type="molecule type" value="Genomic_DNA"/>
</dbReference>
<dbReference type="SUPFAM" id="SSF52218">
    <property type="entry name" value="Flavoproteins"/>
    <property type="match status" value="1"/>
</dbReference>
<dbReference type="PANTHER" id="PTHR30546:SF23">
    <property type="entry name" value="FLAVOPROTEIN-LIKE PROTEIN YCP4-RELATED"/>
    <property type="match status" value="1"/>
</dbReference>
<feature type="region of interest" description="Disordered" evidence="2">
    <location>
        <begin position="1"/>
        <end position="57"/>
    </location>
</feature>
<feature type="compositionally biased region" description="Low complexity" evidence="2">
    <location>
        <begin position="41"/>
        <end position="57"/>
    </location>
</feature>
<accession>A0AAD5VNI0</accession>
<dbReference type="Gene3D" id="3.40.50.360">
    <property type="match status" value="1"/>
</dbReference>
<dbReference type="FunFam" id="3.40.50.360:FF:000001">
    <property type="entry name" value="NAD(P)H dehydrogenase (Quinone) FQR1-like"/>
    <property type="match status" value="1"/>
</dbReference>
<evidence type="ECO:0000313" key="5">
    <source>
        <dbReference type="Proteomes" id="UP001213000"/>
    </source>
</evidence>
<protein>
    <recommendedName>
        <fullName evidence="3">Flavodoxin-like domain-containing protein</fullName>
    </recommendedName>
</protein>
<dbReference type="InterPro" id="IPR010089">
    <property type="entry name" value="Flavoprotein_WrbA-like"/>
</dbReference>
<feature type="domain" description="Flavodoxin-like" evidence="3">
    <location>
        <begin position="67"/>
        <end position="256"/>
    </location>
</feature>
<gene>
    <name evidence="4" type="ORF">NP233_g10864</name>
</gene>
<dbReference type="GO" id="GO:0016020">
    <property type="term" value="C:membrane"/>
    <property type="evidence" value="ECO:0007669"/>
    <property type="project" value="TreeGrafter"/>
</dbReference>
<dbReference type="InterPro" id="IPR008254">
    <property type="entry name" value="Flavodoxin/NO_synth"/>
</dbReference>
<dbReference type="GO" id="GO:0010181">
    <property type="term" value="F:FMN binding"/>
    <property type="evidence" value="ECO:0007669"/>
    <property type="project" value="InterPro"/>
</dbReference>
<keyword evidence="5" id="KW-1185">Reference proteome</keyword>
<dbReference type="Proteomes" id="UP001213000">
    <property type="component" value="Unassembled WGS sequence"/>
</dbReference>
<dbReference type="InterPro" id="IPR029039">
    <property type="entry name" value="Flavoprotein-like_sf"/>
</dbReference>
<feature type="compositionally biased region" description="Polar residues" evidence="2">
    <location>
        <begin position="13"/>
        <end position="27"/>
    </location>
</feature>
<evidence type="ECO:0000259" key="3">
    <source>
        <dbReference type="PROSITE" id="PS50902"/>
    </source>
</evidence>
<evidence type="ECO:0000256" key="1">
    <source>
        <dbReference type="ARBA" id="ARBA00006961"/>
    </source>
</evidence>
<dbReference type="Pfam" id="PF03358">
    <property type="entry name" value="FMN_red"/>
    <property type="match status" value="1"/>
</dbReference>
<dbReference type="AlphaFoldDB" id="A0AAD5VNI0"/>
<name>A0AAD5VNI0_9AGAR</name>
<proteinExistence type="inferred from homology"/>
<dbReference type="PROSITE" id="PS50902">
    <property type="entry name" value="FLAVODOXIN_LIKE"/>
    <property type="match status" value="1"/>
</dbReference>
<dbReference type="NCBIfam" id="TIGR01755">
    <property type="entry name" value="flav_wrbA"/>
    <property type="match status" value="1"/>
</dbReference>
<comment type="similarity">
    <text evidence="1">Belongs to the WrbA family.</text>
</comment>
<dbReference type="PANTHER" id="PTHR30546">
    <property type="entry name" value="FLAVODOXIN-RELATED PROTEIN WRBA-RELATED"/>
    <property type="match status" value="1"/>
</dbReference>
<organism evidence="4 5">
    <name type="scientific">Leucocoprinus birnbaumii</name>
    <dbReference type="NCBI Taxonomy" id="56174"/>
    <lineage>
        <taxon>Eukaryota</taxon>
        <taxon>Fungi</taxon>
        <taxon>Dikarya</taxon>
        <taxon>Basidiomycota</taxon>
        <taxon>Agaricomycotina</taxon>
        <taxon>Agaricomycetes</taxon>
        <taxon>Agaricomycetidae</taxon>
        <taxon>Agaricales</taxon>
        <taxon>Agaricineae</taxon>
        <taxon>Agaricaceae</taxon>
        <taxon>Leucocoprinus</taxon>
    </lineage>
</organism>
<dbReference type="GO" id="GO:0003955">
    <property type="term" value="F:NAD(P)H dehydrogenase (quinone) activity"/>
    <property type="evidence" value="ECO:0007669"/>
    <property type="project" value="InterPro"/>
</dbReference>
<reference evidence="4" key="1">
    <citation type="submission" date="2022-07" db="EMBL/GenBank/DDBJ databases">
        <title>Genome Sequence of Leucocoprinus birnbaumii.</title>
        <authorList>
            <person name="Buettner E."/>
        </authorList>
    </citation>
    <scope>NUCLEOTIDE SEQUENCE</scope>
    <source>
        <strain evidence="4">VT141</strain>
    </source>
</reference>
<evidence type="ECO:0000256" key="2">
    <source>
        <dbReference type="SAM" id="MobiDB-lite"/>
    </source>
</evidence>
<comment type="caution">
    <text evidence="4">The sequence shown here is derived from an EMBL/GenBank/DDBJ whole genome shotgun (WGS) entry which is preliminary data.</text>
</comment>
<evidence type="ECO:0000313" key="4">
    <source>
        <dbReference type="EMBL" id="KAJ3560404.1"/>
    </source>
</evidence>
<feature type="compositionally biased region" description="Basic and acidic residues" evidence="2">
    <location>
        <begin position="29"/>
        <end position="40"/>
    </location>
</feature>